<dbReference type="KEGG" id="rsin:B6N60_02455"/>
<name>A0A975T7X5_9NOST</name>
<dbReference type="EMBL" id="CP021056">
    <property type="protein sequence ID" value="QXE23764.1"/>
    <property type="molecule type" value="Genomic_DNA"/>
</dbReference>
<keyword evidence="3" id="KW-1185">Reference proteome</keyword>
<gene>
    <name evidence="2" type="ORF">B6N60_02455</name>
</gene>
<evidence type="ECO:0000313" key="2">
    <source>
        <dbReference type="EMBL" id="QXE23764.1"/>
    </source>
</evidence>
<evidence type="ECO:0000259" key="1">
    <source>
        <dbReference type="PROSITE" id="PS50280"/>
    </source>
</evidence>
<accession>A0A975T7X5</accession>
<proteinExistence type="predicted"/>
<dbReference type="InterPro" id="IPR001214">
    <property type="entry name" value="SET_dom"/>
</dbReference>
<sequence>MLVVRDTETKGRGVFAAQDYAQSQVIEKAAVIVIPKQQVKLITKTVLTNYYFGWHGESGAIALGVVSLFNHSYHPNAFYVKKFAEQVIEVIAYRYIREGEEITVNYNGRVDDLSPVWFDVME</sequence>
<reference evidence="2" key="1">
    <citation type="submission" date="2017-04" db="EMBL/GenBank/DDBJ databases">
        <title>Genome deletions in a multicellular cyanobacterial endosymbiont for morphological adaptation in marine diatoms.</title>
        <authorList>
            <person name="Wang Y."/>
            <person name="Gao H."/>
            <person name="Li R."/>
            <person name="Xu X."/>
        </authorList>
    </citation>
    <scope>NUCLEOTIDE SEQUENCE</scope>
    <source>
        <strain evidence="2">FACHB 800</strain>
    </source>
</reference>
<dbReference type="Proteomes" id="UP000683511">
    <property type="component" value="Chromosome"/>
</dbReference>
<dbReference type="Gene3D" id="2.170.270.10">
    <property type="entry name" value="SET domain"/>
    <property type="match status" value="1"/>
</dbReference>
<dbReference type="RefSeq" id="WP_190604645.1">
    <property type="nucleotide sequence ID" value="NZ_CP021056.1"/>
</dbReference>
<dbReference type="PIRSF" id="PIRSF022536">
    <property type="entry name" value="A612L_SET"/>
    <property type="match status" value="1"/>
</dbReference>
<dbReference type="CDD" id="cd10540">
    <property type="entry name" value="SET_SpSet7-like"/>
    <property type="match status" value="1"/>
</dbReference>
<dbReference type="InterPro" id="IPR009207">
    <property type="entry name" value="SET7_MeTrfase"/>
</dbReference>
<organism evidence="2 3">
    <name type="scientific">Richelia sinica FACHB-800</name>
    <dbReference type="NCBI Taxonomy" id="1357546"/>
    <lineage>
        <taxon>Bacteria</taxon>
        <taxon>Bacillati</taxon>
        <taxon>Cyanobacteriota</taxon>
        <taxon>Cyanophyceae</taxon>
        <taxon>Nostocales</taxon>
        <taxon>Nostocaceae</taxon>
        <taxon>Richelia</taxon>
    </lineage>
</organism>
<evidence type="ECO:0000313" key="3">
    <source>
        <dbReference type="Proteomes" id="UP000683511"/>
    </source>
</evidence>
<dbReference type="GO" id="GO:0062122">
    <property type="term" value="F:histone H3K37 methyltransferase activity"/>
    <property type="evidence" value="ECO:0007669"/>
    <property type="project" value="InterPro"/>
</dbReference>
<feature type="domain" description="SET" evidence="1">
    <location>
        <begin position="1"/>
        <end position="107"/>
    </location>
</feature>
<protein>
    <submittedName>
        <fullName evidence="2">Nuclear protein SET</fullName>
    </submittedName>
</protein>
<dbReference type="Pfam" id="PF00856">
    <property type="entry name" value="SET"/>
    <property type="match status" value="1"/>
</dbReference>
<dbReference type="InterPro" id="IPR046341">
    <property type="entry name" value="SET_dom_sf"/>
</dbReference>
<dbReference type="PROSITE" id="PS50280">
    <property type="entry name" value="SET"/>
    <property type="match status" value="1"/>
</dbReference>
<dbReference type="SUPFAM" id="SSF82199">
    <property type="entry name" value="SET domain"/>
    <property type="match status" value="1"/>
</dbReference>
<dbReference type="AlphaFoldDB" id="A0A975T7X5"/>